<protein>
    <submittedName>
        <fullName evidence="1">Uncharacterized protein</fullName>
    </submittedName>
</protein>
<evidence type="ECO:0000313" key="2">
    <source>
        <dbReference type="Proteomes" id="UP001530377"/>
    </source>
</evidence>
<keyword evidence="2" id="KW-1185">Reference proteome</keyword>
<evidence type="ECO:0000313" key="1">
    <source>
        <dbReference type="EMBL" id="KAL3817429.1"/>
    </source>
</evidence>
<accession>A0ABD3RYW9</accession>
<gene>
    <name evidence="1" type="ORF">ACHAXA_011058</name>
</gene>
<name>A0ABD3RYW9_9STRA</name>
<dbReference type="EMBL" id="JALLPB020000105">
    <property type="protein sequence ID" value="KAL3817429.1"/>
    <property type="molecule type" value="Genomic_DNA"/>
</dbReference>
<dbReference type="AlphaFoldDB" id="A0ABD3RYW9"/>
<comment type="caution">
    <text evidence="1">The sequence shown here is derived from an EMBL/GenBank/DDBJ whole genome shotgun (WGS) entry which is preliminary data.</text>
</comment>
<organism evidence="1 2">
    <name type="scientific">Cyclostephanos tholiformis</name>
    <dbReference type="NCBI Taxonomy" id="382380"/>
    <lineage>
        <taxon>Eukaryota</taxon>
        <taxon>Sar</taxon>
        <taxon>Stramenopiles</taxon>
        <taxon>Ochrophyta</taxon>
        <taxon>Bacillariophyta</taxon>
        <taxon>Coscinodiscophyceae</taxon>
        <taxon>Thalassiosirophycidae</taxon>
        <taxon>Stephanodiscales</taxon>
        <taxon>Stephanodiscaceae</taxon>
        <taxon>Cyclostephanos</taxon>
    </lineage>
</organism>
<proteinExistence type="predicted"/>
<dbReference type="Proteomes" id="UP001530377">
    <property type="component" value="Unassembled WGS sequence"/>
</dbReference>
<sequence>MGQDGDPEPRFMWLLKYEEGFYGNCSVIESLLYSTKAKASAAFPNLMDKRCQFGSDWRNGLRGFGKEKDKNYLGLECFVDNLGDEGGDLLTNKRIDSRDTITISLTRMQVDPLNPKPKFQFDVKNHTTARGAKV</sequence>
<reference evidence="1 2" key="1">
    <citation type="submission" date="2024-10" db="EMBL/GenBank/DDBJ databases">
        <title>Updated reference genomes for cyclostephanoid diatoms.</title>
        <authorList>
            <person name="Roberts W.R."/>
            <person name="Alverson A.J."/>
        </authorList>
    </citation>
    <scope>NUCLEOTIDE SEQUENCE [LARGE SCALE GENOMIC DNA]</scope>
    <source>
        <strain evidence="1 2">AJA228-03</strain>
    </source>
</reference>